<feature type="region of interest" description="Disordered" evidence="1">
    <location>
        <begin position="1"/>
        <end position="20"/>
    </location>
</feature>
<evidence type="ECO:0000313" key="2">
    <source>
        <dbReference type="EMBL" id="KAK7504884.1"/>
    </source>
</evidence>
<organism evidence="2 3">
    <name type="scientific">Batillaria attramentaria</name>
    <dbReference type="NCBI Taxonomy" id="370345"/>
    <lineage>
        <taxon>Eukaryota</taxon>
        <taxon>Metazoa</taxon>
        <taxon>Spiralia</taxon>
        <taxon>Lophotrochozoa</taxon>
        <taxon>Mollusca</taxon>
        <taxon>Gastropoda</taxon>
        <taxon>Caenogastropoda</taxon>
        <taxon>Sorbeoconcha</taxon>
        <taxon>Cerithioidea</taxon>
        <taxon>Batillariidae</taxon>
        <taxon>Batillaria</taxon>
    </lineage>
</organism>
<keyword evidence="3" id="KW-1185">Reference proteome</keyword>
<dbReference type="Proteomes" id="UP001519460">
    <property type="component" value="Unassembled WGS sequence"/>
</dbReference>
<reference evidence="2 3" key="1">
    <citation type="journal article" date="2023" name="Sci. Data">
        <title>Genome assembly of the Korean intertidal mud-creeper Batillaria attramentaria.</title>
        <authorList>
            <person name="Patra A.K."/>
            <person name="Ho P.T."/>
            <person name="Jun S."/>
            <person name="Lee S.J."/>
            <person name="Kim Y."/>
            <person name="Won Y.J."/>
        </authorList>
    </citation>
    <scope>NUCLEOTIDE SEQUENCE [LARGE SCALE GENOMIC DNA]</scope>
    <source>
        <strain evidence="2">Wonlab-2016</strain>
    </source>
</reference>
<gene>
    <name evidence="2" type="ORF">BaRGS_00003912</name>
</gene>
<comment type="caution">
    <text evidence="2">The sequence shown here is derived from an EMBL/GenBank/DDBJ whole genome shotgun (WGS) entry which is preliminary data.</text>
</comment>
<evidence type="ECO:0000256" key="1">
    <source>
        <dbReference type="SAM" id="MobiDB-lite"/>
    </source>
</evidence>
<accession>A0ABD0LZI3</accession>
<dbReference type="AlphaFoldDB" id="A0ABD0LZI3"/>
<evidence type="ECO:0000313" key="3">
    <source>
        <dbReference type="Proteomes" id="UP001519460"/>
    </source>
</evidence>
<sequence length="262" mass="28607">MRNVPRPDKQHDVMCQGVGTPPGSRRLLMAKLPIPFFIKMPLLKCTGPNCISALRDPEGSEDGADGGELPVPSLGARRRLSGARSARLCPETAFSLSISFLSLSGELPLPVGHSSKPLSAAGGRNEGVELLTLCQPVSKKWQEDASVSRLHVLNQIKAGVRFLGSFFSPAEGFYLPSTLKPTIFHDIDVMERKWVGVSGWVCEGWGRWMGVRVGGWEFGEANVKRKNIEEEQHGLPVNVEISLGQQCYESRSMAEFQAHSGP</sequence>
<proteinExistence type="predicted"/>
<dbReference type="EMBL" id="JACVVK020000013">
    <property type="protein sequence ID" value="KAK7504884.1"/>
    <property type="molecule type" value="Genomic_DNA"/>
</dbReference>
<name>A0ABD0LZI3_9CAEN</name>
<feature type="compositionally biased region" description="Basic and acidic residues" evidence="1">
    <location>
        <begin position="1"/>
        <end position="12"/>
    </location>
</feature>
<protein>
    <submittedName>
        <fullName evidence="2">Uncharacterized protein</fullName>
    </submittedName>
</protein>
<feature type="non-terminal residue" evidence="2">
    <location>
        <position position="262"/>
    </location>
</feature>